<dbReference type="PROSITE" id="PS50045">
    <property type="entry name" value="SIGMA54_INTERACT_4"/>
    <property type="match status" value="1"/>
</dbReference>
<keyword evidence="5" id="KW-0067">ATP-binding</keyword>
<dbReference type="PANTHER" id="PTHR30224">
    <property type="entry name" value="ELECTRON TRANSPORT PROTEIN"/>
    <property type="match status" value="1"/>
</dbReference>
<dbReference type="InterPro" id="IPR052378">
    <property type="entry name" value="NosR_regulator"/>
</dbReference>
<dbReference type="InterPro" id="IPR000595">
    <property type="entry name" value="cNMP-bd_dom"/>
</dbReference>
<evidence type="ECO:0000256" key="4">
    <source>
        <dbReference type="ARBA" id="ARBA00022741"/>
    </source>
</evidence>
<feature type="domain" description="4Fe-4S ferredoxin-type" evidence="12">
    <location>
        <begin position="702"/>
        <end position="732"/>
    </location>
</feature>
<dbReference type="GO" id="GO:0051536">
    <property type="term" value="F:iron-sulfur cluster binding"/>
    <property type="evidence" value="ECO:0007669"/>
    <property type="project" value="UniProtKB-KW"/>
</dbReference>
<keyword evidence="8 9" id="KW-0472">Membrane</keyword>
<keyword evidence="9" id="KW-1133">Transmembrane helix</keyword>
<comment type="caution">
    <text evidence="13">The sequence shown here is derived from an EMBL/GenBank/DDBJ whole genome shotgun (WGS) entry which is preliminary data.</text>
</comment>
<feature type="transmembrane region" description="Helical" evidence="9">
    <location>
        <begin position="912"/>
        <end position="927"/>
    </location>
</feature>
<organism evidence="13 14">
    <name type="scientific">Candidatus Desulfatibia vada</name>
    <dbReference type="NCBI Taxonomy" id="2841696"/>
    <lineage>
        <taxon>Bacteria</taxon>
        <taxon>Pseudomonadati</taxon>
        <taxon>Thermodesulfobacteriota</taxon>
        <taxon>Desulfobacteria</taxon>
        <taxon>Desulfobacterales</taxon>
        <taxon>Desulfobacterales incertae sedis</taxon>
        <taxon>Candidatus Desulfatibia</taxon>
    </lineage>
</organism>
<dbReference type="GO" id="GO:0046872">
    <property type="term" value="F:metal ion binding"/>
    <property type="evidence" value="ECO:0007669"/>
    <property type="project" value="UniProtKB-KW"/>
</dbReference>
<dbReference type="PANTHER" id="PTHR30224:SF4">
    <property type="entry name" value="ELECTRON TRANSPORT PROTEIN YCCM-RELATED"/>
    <property type="match status" value="1"/>
</dbReference>
<proteinExistence type="predicted"/>
<dbReference type="PROSITE" id="PS00198">
    <property type="entry name" value="4FE4S_FER_1"/>
    <property type="match status" value="1"/>
</dbReference>
<dbReference type="Gene3D" id="3.40.50.300">
    <property type="entry name" value="P-loop containing nucleotide triphosphate hydrolases"/>
    <property type="match status" value="1"/>
</dbReference>
<keyword evidence="2" id="KW-1003">Cell membrane</keyword>
<dbReference type="Pfam" id="PF25601">
    <property type="entry name" value="AAA_lid_14"/>
    <property type="match status" value="1"/>
</dbReference>
<dbReference type="EMBL" id="JACNIG010000126">
    <property type="protein sequence ID" value="MBC8431271.1"/>
    <property type="molecule type" value="Genomic_DNA"/>
</dbReference>
<feature type="transmembrane region" description="Helical" evidence="9">
    <location>
        <begin position="820"/>
        <end position="838"/>
    </location>
</feature>
<feature type="transmembrane region" description="Helical" evidence="9">
    <location>
        <begin position="513"/>
        <end position="536"/>
    </location>
</feature>
<feature type="transmembrane region" description="Helical" evidence="9">
    <location>
        <begin position="625"/>
        <end position="644"/>
    </location>
</feature>
<dbReference type="SUPFAM" id="SSF51206">
    <property type="entry name" value="cAMP-binding domain-like"/>
    <property type="match status" value="1"/>
</dbReference>
<comment type="subcellular location">
    <subcellularLocation>
        <location evidence="1">Cell membrane</location>
    </subcellularLocation>
</comment>
<reference evidence="13 14" key="1">
    <citation type="submission" date="2020-08" db="EMBL/GenBank/DDBJ databases">
        <title>Bridging the membrane lipid divide: bacteria of the FCB group superphylum have the potential to synthesize archaeal ether lipids.</title>
        <authorList>
            <person name="Villanueva L."/>
            <person name="Von Meijenfeldt F.A.B."/>
            <person name="Westbye A.B."/>
            <person name="Yadav S."/>
            <person name="Hopmans E.C."/>
            <person name="Dutilh B.E."/>
            <person name="Sinninghe Damste J.S."/>
        </authorList>
    </citation>
    <scope>NUCLEOTIDE SEQUENCE [LARGE SCALE GENOMIC DNA]</scope>
    <source>
        <strain evidence="13">NIOZ-UU17</strain>
    </source>
</reference>
<feature type="transmembrane region" description="Helical" evidence="9">
    <location>
        <begin position="598"/>
        <end position="619"/>
    </location>
</feature>
<evidence type="ECO:0000313" key="13">
    <source>
        <dbReference type="EMBL" id="MBC8431271.1"/>
    </source>
</evidence>
<evidence type="ECO:0000256" key="6">
    <source>
        <dbReference type="ARBA" id="ARBA00023004"/>
    </source>
</evidence>
<dbReference type="Pfam" id="PF00027">
    <property type="entry name" value="cNMP_binding"/>
    <property type="match status" value="1"/>
</dbReference>
<dbReference type="InterPro" id="IPR018488">
    <property type="entry name" value="cNMP-bd_CS"/>
</dbReference>
<feature type="transmembrane region" description="Helical" evidence="9">
    <location>
        <begin position="745"/>
        <end position="761"/>
    </location>
</feature>
<dbReference type="Gene3D" id="1.10.8.60">
    <property type="match status" value="1"/>
</dbReference>
<evidence type="ECO:0000256" key="9">
    <source>
        <dbReference type="SAM" id="Phobius"/>
    </source>
</evidence>
<dbReference type="Pfam" id="PF12801">
    <property type="entry name" value="Fer4_5"/>
    <property type="match status" value="2"/>
</dbReference>
<dbReference type="PROSITE" id="PS50042">
    <property type="entry name" value="CNMP_BINDING_3"/>
    <property type="match status" value="1"/>
</dbReference>
<dbReference type="GO" id="GO:0006355">
    <property type="term" value="P:regulation of DNA-templated transcription"/>
    <property type="evidence" value="ECO:0007669"/>
    <property type="project" value="InterPro"/>
</dbReference>
<feature type="domain" description="Cyclic nucleotide-binding" evidence="10">
    <location>
        <begin position="72"/>
        <end position="174"/>
    </location>
</feature>
<keyword evidence="9" id="KW-0812">Transmembrane</keyword>
<dbReference type="Pfam" id="PF00158">
    <property type="entry name" value="Sigma54_activat"/>
    <property type="match status" value="1"/>
</dbReference>
<dbReference type="InterPro" id="IPR002078">
    <property type="entry name" value="Sigma_54_int"/>
</dbReference>
<dbReference type="SUPFAM" id="SSF52540">
    <property type="entry name" value="P-loop containing nucleoside triphosphate hydrolases"/>
    <property type="match status" value="1"/>
</dbReference>
<name>A0A8J6TLB8_9BACT</name>
<evidence type="ECO:0000256" key="8">
    <source>
        <dbReference type="ARBA" id="ARBA00023136"/>
    </source>
</evidence>
<evidence type="ECO:0000259" key="11">
    <source>
        <dbReference type="PROSITE" id="PS50045"/>
    </source>
</evidence>
<dbReference type="InterPro" id="IPR014710">
    <property type="entry name" value="RmlC-like_jellyroll"/>
</dbReference>
<accession>A0A8J6TLB8</accession>
<dbReference type="GO" id="GO:0005524">
    <property type="term" value="F:ATP binding"/>
    <property type="evidence" value="ECO:0007669"/>
    <property type="project" value="InterPro"/>
</dbReference>
<evidence type="ECO:0000256" key="2">
    <source>
        <dbReference type="ARBA" id="ARBA00022475"/>
    </source>
</evidence>
<dbReference type="InterPro" id="IPR017896">
    <property type="entry name" value="4Fe4S_Fe-S-bd"/>
</dbReference>
<dbReference type="GO" id="GO:0005886">
    <property type="term" value="C:plasma membrane"/>
    <property type="evidence" value="ECO:0007669"/>
    <property type="project" value="UniProtKB-SubCell"/>
</dbReference>
<feature type="domain" description="Sigma-54 factor interaction" evidence="11">
    <location>
        <begin position="225"/>
        <end position="471"/>
    </location>
</feature>
<evidence type="ECO:0000256" key="5">
    <source>
        <dbReference type="ARBA" id="ARBA00022840"/>
    </source>
</evidence>
<dbReference type="Gene3D" id="2.60.120.10">
    <property type="entry name" value="Jelly Rolls"/>
    <property type="match status" value="1"/>
</dbReference>
<dbReference type="SMART" id="SM00100">
    <property type="entry name" value="cNMP"/>
    <property type="match status" value="1"/>
</dbReference>
<dbReference type="Proteomes" id="UP000605201">
    <property type="component" value="Unassembled WGS sequence"/>
</dbReference>
<dbReference type="CDD" id="cd00038">
    <property type="entry name" value="CAP_ED"/>
    <property type="match status" value="1"/>
</dbReference>
<feature type="transmembrane region" description="Helical" evidence="9">
    <location>
        <begin position="870"/>
        <end position="891"/>
    </location>
</feature>
<dbReference type="InterPro" id="IPR058031">
    <property type="entry name" value="AAA_lid_NorR"/>
</dbReference>
<dbReference type="InterPro" id="IPR027417">
    <property type="entry name" value="P-loop_NTPase"/>
</dbReference>
<keyword evidence="6" id="KW-0408">Iron</keyword>
<keyword evidence="7" id="KW-0411">Iron-sulfur</keyword>
<evidence type="ECO:0000313" key="14">
    <source>
        <dbReference type="Proteomes" id="UP000605201"/>
    </source>
</evidence>
<dbReference type="InterPro" id="IPR018490">
    <property type="entry name" value="cNMP-bd_dom_sf"/>
</dbReference>
<dbReference type="PROSITE" id="PS00889">
    <property type="entry name" value="CNMP_BINDING_2"/>
    <property type="match status" value="1"/>
</dbReference>
<keyword evidence="3" id="KW-0479">Metal-binding</keyword>
<protein>
    <submittedName>
        <fullName evidence="13">Sigma 54-interacting transcriptional regulator</fullName>
    </submittedName>
</protein>
<dbReference type="PROSITE" id="PS51379">
    <property type="entry name" value="4FE4S_FER_2"/>
    <property type="match status" value="1"/>
</dbReference>
<feature type="transmembrane region" description="Helical" evidence="9">
    <location>
        <begin position="781"/>
        <end position="799"/>
    </location>
</feature>
<evidence type="ECO:0000256" key="1">
    <source>
        <dbReference type="ARBA" id="ARBA00004236"/>
    </source>
</evidence>
<keyword evidence="4" id="KW-0547">Nucleotide-binding</keyword>
<sequence>MEVKKIGAYLLENKTCDRQLIDEALLRQLALEQEGIYKPIGRIITEIGDLKPETLDLILRRQGEDLLREVELFKSFSPELISKIAGVAECTAFPKGQVIIHAGDQGDSFFQIISGLIRVFRTSEDGVEVTLATMGPGESFGEMALLTGEPRSASVETLEACGILVISKRSFDRLAAENPQFSLALSKILSSRLARGDFNLVSATSTEKAYQRFVSEQSPGTESRLIGRSRAVQRLQSSIQKAARNGNPVLILGESGTEKRDVAGLIHLGSGRKEAPFLAVDVKTVNMGRSAGRPGERDPIRLELAQNSTLFGHAKDALSFAPERRLGLLQVGDGGTVVIENIEHLADSVQAKLVDFMQNGHFQSLGGQSDLHSLARVVATSSVDLEQLVKDGKFSRNLFELLGGSQIVTVPPLRKRKKDLRQLVEHLLEQYSEQAGKAVTGIELDAYKSIMSYDWPGNTDELKVVIRRAVSLVRGSRLTPEDILIGTAPQMAGRLSFNILKLDRVRQLFRSGAFPASAQLTTAFFFMLIIFLGFFGSQTSGFNASLELTWGLWEPLVVLSCILAAAVWCAVCPIGALSSLISRKYGLNRNIPSFIRNYGVYLSAAGLGLIFLSEAVFNMPFSPRATAGLVLSITLPAVMLALIYRRRVWCRFLCPFGNLVGFLSRCSFLELRANQNICNNDCTENSCYVGHQGREGCPVFEAPFALNSNQHCIMCGNCIKNCPNQSPALNLRVPGHELWNFRKPDLTMVLLGPLLVGTQLFRGLEKGGYFHYGAAVLNQRWFLYTVFMVISVFLAFVFVRTAGRVAFEAVETTPHEKSGLMGYAFVPLVIAFEFGFHFERLISLGGQLLPTLGRQFGFNWDFLGVNIGPWLVKTCQVLLILMGVLAARAVLKRLLRSRLQTAMQHLSWQQHGPIWLLGAGYIWLFWTG</sequence>
<evidence type="ECO:0000259" key="12">
    <source>
        <dbReference type="PROSITE" id="PS51379"/>
    </source>
</evidence>
<dbReference type="SUPFAM" id="SSF54862">
    <property type="entry name" value="4Fe-4S ferredoxins"/>
    <property type="match status" value="1"/>
</dbReference>
<evidence type="ECO:0000256" key="3">
    <source>
        <dbReference type="ARBA" id="ARBA00022723"/>
    </source>
</evidence>
<dbReference type="AlphaFoldDB" id="A0A8J6TLB8"/>
<evidence type="ECO:0000256" key="7">
    <source>
        <dbReference type="ARBA" id="ARBA00023014"/>
    </source>
</evidence>
<evidence type="ECO:0000259" key="10">
    <source>
        <dbReference type="PROSITE" id="PS50042"/>
    </source>
</evidence>
<dbReference type="InterPro" id="IPR017900">
    <property type="entry name" value="4Fe4S_Fe_S_CS"/>
</dbReference>
<gene>
    <name evidence="13" type="ORF">H8D96_05070</name>
</gene>
<feature type="transmembrane region" description="Helical" evidence="9">
    <location>
        <begin position="556"/>
        <end position="577"/>
    </location>
</feature>